<organism evidence="2 3">
    <name type="scientific">Nematocida displodere</name>
    <dbReference type="NCBI Taxonomy" id="1805483"/>
    <lineage>
        <taxon>Eukaryota</taxon>
        <taxon>Fungi</taxon>
        <taxon>Fungi incertae sedis</taxon>
        <taxon>Microsporidia</taxon>
        <taxon>Nematocida</taxon>
    </lineage>
</organism>
<keyword evidence="1" id="KW-0812">Transmembrane</keyword>
<evidence type="ECO:0000313" key="2">
    <source>
        <dbReference type="EMBL" id="OAG30147.1"/>
    </source>
</evidence>
<dbReference type="RefSeq" id="XP_067544622.1">
    <property type="nucleotide sequence ID" value="XM_067689148.1"/>
</dbReference>
<accession>A0A177EDX8</accession>
<keyword evidence="1" id="KW-1133">Transmembrane helix</keyword>
<evidence type="ECO:0000256" key="1">
    <source>
        <dbReference type="SAM" id="Phobius"/>
    </source>
</evidence>
<proteinExistence type="predicted"/>
<dbReference type="Proteomes" id="UP000185944">
    <property type="component" value="Unassembled WGS sequence"/>
</dbReference>
<evidence type="ECO:0000313" key="3">
    <source>
        <dbReference type="Proteomes" id="UP000185944"/>
    </source>
</evidence>
<protein>
    <submittedName>
        <fullName evidence="2">Uncharacterized protein</fullName>
    </submittedName>
</protein>
<comment type="caution">
    <text evidence="2">The sequence shown here is derived from an EMBL/GenBank/DDBJ whole genome shotgun (WGS) entry which is preliminary data.</text>
</comment>
<reference evidence="2 3" key="1">
    <citation type="submission" date="2016-02" db="EMBL/GenBank/DDBJ databases">
        <title>Discovery of a natural microsporidian pathogen with a broad tissue tropism in Caenorhabditis elegans.</title>
        <authorList>
            <person name="Luallen R.J."/>
            <person name="Reinke A.W."/>
            <person name="Tong L."/>
            <person name="Botts M.R."/>
            <person name="Felix M.-A."/>
            <person name="Troemel E.R."/>
        </authorList>
    </citation>
    <scope>NUCLEOTIDE SEQUENCE [LARGE SCALE GENOMIC DNA]</scope>
    <source>
        <strain evidence="2 3">JUm2807</strain>
    </source>
</reference>
<keyword evidence="3" id="KW-1185">Reference proteome</keyword>
<name>A0A177EDX8_9MICR</name>
<feature type="transmembrane region" description="Helical" evidence="1">
    <location>
        <begin position="20"/>
        <end position="43"/>
    </location>
</feature>
<sequence>MFGIPTVVAGLFQPISIPKTIILFTLGMAAFIGMGHWGAIFYAQNKIDPKPLMPSQTELLPYTPGVTESTIDFFRDCLYRSLATEESLTPTQIYKHQPEYQNITLMHLTLKDIPEKFSEGLWFVYVSITYSTTPVKGGISSPEQQLAILTRLLTAFSTGHIGFLNLSGVNMAINQAPSNAKLPLSVVNGLSISGCSPTFVEWLLGSTDIKPYQGGIGLHLTGGSSEDLTCLDRLNPNVLSSIYLIGLKSLKSLECKLLERRVLNEFSLNDTPPQLEVSEQTAKHILARKWSSLEMPLSILQKICSYSKKDINMRGRLVICVRDLEERKLIEDCHQLFKITAECLSLHISTYDATTPELIILELALQWISHNITNAKFINIWVGDLTDREISFLQKSLIRVKLLTKLERVQINSVLVSLVPASQIPEGAPHVLSTL</sequence>
<dbReference type="GeneID" id="93648080"/>
<dbReference type="VEuPathDB" id="MicrosporidiaDB:NEDG_01730"/>
<gene>
    <name evidence="2" type="ORF">NEDG_01730</name>
</gene>
<dbReference type="EMBL" id="LTDL01000037">
    <property type="protein sequence ID" value="OAG30147.1"/>
    <property type="molecule type" value="Genomic_DNA"/>
</dbReference>
<dbReference type="AlphaFoldDB" id="A0A177EDX8"/>
<keyword evidence="1" id="KW-0472">Membrane</keyword>